<dbReference type="PANTHER" id="PTHR13848">
    <property type="entry name" value="PROTEIN YIPPEE-LIKE CG15309-RELATED"/>
    <property type="match status" value="1"/>
</dbReference>
<dbReference type="OrthoDB" id="6407410at2759"/>
<evidence type="ECO:0000256" key="1">
    <source>
        <dbReference type="ARBA" id="ARBA00005613"/>
    </source>
</evidence>
<keyword evidence="7" id="KW-1185">Reference proteome</keyword>
<feature type="compositionally biased region" description="Low complexity" evidence="4">
    <location>
        <begin position="60"/>
        <end position="77"/>
    </location>
</feature>
<dbReference type="Proteomes" id="UP000293360">
    <property type="component" value="Unassembled WGS sequence"/>
</dbReference>
<name>A0A4Q4SZU4_9PEZI</name>
<keyword evidence="3" id="KW-0862">Zinc</keyword>
<feature type="compositionally biased region" description="Low complexity" evidence="4">
    <location>
        <begin position="7"/>
        <end position="20"/>
    </location>
</feature>
<proteinExistence type="inferred from homology"/>
<feature type="compositionally biased region" description="Polar residues" evidence="4">
    <location>
        <begin position="46"/>
        <end position="59"/>
    </location>
</feature>
<feature type="region of interest" description="Disordered" evidence="4">
    <location>
        <begin position="1"/>
        <end position="27"/>
    </location>
</feature>
<gene>
    <name evidence="6" type="ORF">DL764_008391</name>
</gene>
<protein>
    <recommendedName>
        <fullName evidence="5">Yippee domain-containing protein</fullName>
    </recommendedName>
</protein>
<evidence type="ECO:0000259" key="5">
    <source>
        <dbReference type="PROSITE" id="PS51792"/>
    </source>
</evidence>
<organism evidence="6 7">
    <name type="scientific">Monosporascus ibericus</name>
    <dbReference type="NCBI Taxonomy" id="155417"/>
    <lineage>
        <taxon>Eukaryota</taxon>
        <taxon>Fungi</taxon>
        <taxon>Dikarya</taxon>
        <taxon>Ascomycota</taxon>
        <taxon>Pezizomycotina</taxon>
        <taxon>Sordariomycetes</taxon>
        <taxon>Xylariomycetidae</taxon>
        <taxon>Xylariales</taxon>
        <taxon>Xylariales incertae sedis</taxon>
        <taxon>Monosporascus</taxon>
    </lineage>
</organism>
<accession>A0A4Q4SZU4</accession>
<reference evidence="6 7" key="1">
    <citation type="submission" date="2018-06" db="EMBL/GenBank/DDBJ databases">
        <title>Complete Genomes of Monosporascus.</title>
        <authorList>
            <person name="Robinson A.J."/>
            <person name="Natvig D.O."/>
        </authorList>
    </citation>
    <scope>NUCLEOTIDE SEQUENCE [LARGE SCALE GENOMIC DNA]</scope>
    <source>
        <strain evidence="6 7">CBS 110550</strain>
    </source>
</reference>
<evidence type="ECO:0000313" key="7">
    <source>
        <dbReference type="Proteomes" id="UP000293360"/>
    </source>
</evidence>
<dbReference type="Pfam" id="PF03226">
    <property type="entry name" value="Yippee-Mis18"/>
    <property type="match status" value="1"/>
</dbReference>
<comment type="caution">
    <text evidence="6">The sequence shown here is derived from an EMBL/GenBank/DDBJ whole genome shotgun (WGS) entry which is preliminary data.</text>
</comment>
<evidence type="ECO:0000313" key="6">
    <source>
        <dbReference type="EMBL" id="RYO90788.1"/>
    </source>
</evidence>
<dbReference type="AlphaFoldDB" id="A0A4Q4SZU4"/>
<comment type="similarity">
    <text evidence="1">Belongs to the yippee family.</text>
</comment>
<dbReference type="GO" id="GO:0046872">
    <property type="term" value="F:metal ion binding"/>
    <property type="evidence" value="ECO:0007669"/>
    <property type="project" value="UniProtKB-KW"/>
</dbReference>
<dbReference type="InterPro" id="IPR039058">
    <property type="entry name" value="Yippee_fam"/>
</dbReference>
<keyword evidence="2" id="KW-0479">Metal-binding</keyword>
<dbReference type="EMBL" id="QJNU01000648">
    <property type="protein sequence ID" value="RYO90788.1"/>
    <property type="molecule type" value="Genomic_DNA"/>
</dbReference>
<evidence type="ECO:0000256" key="3">
    <source>
        <dbReference type="ARBA" id="ARBA00022833"/>
    </source>
</evidence>
<dbReference type="PROSITE" id="PS51792">
    <property type="entry name" value="YIPPEE"/>
    <property type="match status" value="1"/>
</dbReference>
<feature type="compositionally biased region" description="Basic and acidic residues" evidence="4">
    <location>
        <begin position="92"/>
        <end position="103"/>
    </location>
</feature>
<sequence>MFSLRRTTTATSGDSTTTPAPAAPPAPKFPIYLLPSFSIPFRGRRQSSATSYGSPPNDNTVPSLSTTPTDSTVSSPVEGPPTPPLFPSGRTPSEDHRRASIEPLDIRRLTQTQPDTIRCSTCGTDFAFCSQIVSKGFTGRYGRAYLVSAPADLYPQKEDRDWVRGAAAAVGGNLINIKVDKPETRLLVTGSHVVADIACAVCHAKVGWKYVDAKDESQRYKVGKFILETRRCVGHRSWEDVPVSEMPEIEARRRDNPLVPDDGCQEDTIIFDSEDEDECEEIFSGTWDPEIVAKRRSRKVNQRPNKG</sequence>
<evidence type="ECO:0000256" key="4">
    <source>
        <dbReference type="SAM" id="MobiDB-lite"/>
    </source>
</evidence>
<feature type="domain" description="Yippee" evidence="5">
    <location>
        <begin position="115"/>
        <end position="236"/>
    </location>
</feature>
<dbReference type="STRING" id="155417.A0A4Q4SZU4"/>
<evidence type="ECO:0000256" key="2">
    <source>
        <dbReference type="ARBA" id="ARBA00022723"/>
    </source>
</evidence>
<feature type="region of interest" description="Disordered" evidence="4">
    <location>
        <begin position="44"/>
        <end position="103"/>
    </location>
</feature>
<dbReference type="InterPro" id="IPR004910">
    <property type="entry name" value="Yippee/Mis18/Cereblon"/>
</dbReference>
<dbReference type="InterPro" id="IPR034751">
    <property type="entry name" value="Yippee"/>
</dbReference>